<gene>
    <name evidence="5" type="ORF">HMPREF1541_06801</name>
</gene>
<dbReference type="GO" id="GO:0000445">
    <property type="term" value="C:THO complex part of transcription export complex"/>
    <property type="evidence" value="ECO:0007669"/>
    <property type="project" value="TreeGrafter"/>
</dbReference>
<dbReference type="GeneID" id="19974140"/>
<feature type="coiled-coil region" evidence="4">
    <location>
        <begin position="151"/>
        <end position="192"/>
    </location>
</feature>
<evidence type="ECO:0000256" key="3">
    <source>
        <dbReference type="ARBA" id="ARBA00023242"/>
    </source>
</evidence>
<keyword evidence="4" id="KW-0175">Coiled coil</keyword>
<organism evidence="5 6">
    <name type="scientific">Cyphellophora europaea (strain CBS 101466)</name>
    <name type="common">Phialophora europaea</name>
    <dbReference type="NCBI Taxonomy" id="1220924"/>
    <lineage>
        <taxon>Eukaryota</taxon>
        <taxon>Fungi</taxon>
        <taxon>Dikarya</taxon>
        <taxon>Ascomycota</taxon>
        <taxon>Pezizomycotina</taxon>
        <taxon>Eurotiomycetes</taxon>
        <taxon>Chaetothyriomycetidae</taxon>
        <taxon>Chaetothyriales</taxon>
        <taxon>Cyphellophoraceae</taxon>
        <taxon>Cyphellophora</taxon>
    </lineage>
</organism>
<accession>W2RSP3</accession>
<dbReference type="RefSeq" id="XP_008719352.1">
    <property type="nucleotide sequence ID" value="XM_008721130.1"/>
</dbReference>
<dbReference type="HOGENOM" id="CLU_082754_0_0_1"/>
<evidence type="ECO:0000256" key="1">
    <source>
        <dbReference type="ARBA" id="ARBA00004123"/>
    </source>
</evidence>
<proteinExistence type="inferred from homology"/>
<dbReference type="Pfam" id="PF09766">
    <property type="entry name" value="FmiP_Thoc5"/>
    <property type="match status" value="1"/>
</dbReference>
<reference evidence="5 6" key="1">
    <citation type="submission" date="2013-03" db="EMBL/GenBank/DDBJ databases">
        <title>The Genome Sequence of Phialophora europaea CBS 101466.</title>
        <authorList>
            <consortium name="The Broad Institute Genomics Platform"/>
            <person name="Cuomo C."/>
            <person name="de Hoog S."/>
            <person name="Gorbushina A."/>
            <person name="Walker B."/>
            <person name="Young S.K."/>
            <person name="Zeng Q."/>
            <person name="Gargeya S."/>
            <person name="Fitzgerald M."/>
            <person name="Haas B."/>
            <person name="Abouelleil A."/>
            <person name="Allen A.W."/>
            <person name="Alvarado L."/>
            <person name="Arachchi H.M."/>
            <person name="Berlin A.M."/>
            <person name="Chapman S.B."/>
            <person name="Gainer-Dewar J."/>
            <person name="Goldberg J."/>
            <person name="Griggs A."/>
            <person name="Gujja S."/>
            <person name="Hansen M."/>
            <person name="Howarth C."/>
            <person name="Imamovic A."/>
            <person name="Ireland A."/>
            <person name="Larimer J."/>
            <person name="McCowan C."/>
            <person name="Murphy C."/>
            <person name="Pearson M."/>
            <person name="Poon T.W."/>
            <person name="Priest M."/>
            <person name="Roberts A."/>
            <person name="Saif S."/>
            <person name="Shea T."/>
            <person name="Sisk P."/>
            <person name="Sykes S."/>
            <person name="Wortman J."/>
            <person name="Nusbaum C."/>
            <person name="Birren B."/>
        </authorList>
    </citation>
    <scope>NUCLEOTIDE SEQUENCE [LARGE SCALE GENOMIC DNA]</scope>
    <source>
        <strain evidence="5 6">CBS 101466</strain>
    </source>
</reference>
<protein>
    <recommendedName>
        <fullName evidence="7">THO complex subunit 5</fullName>
    </recommendedName>
</protein>
<dbReference type="eggNOG" id="KOG2216">
    <property type="taxonomic scope" value="Eukaryota"/>
</dbReference>
<dbReference type="EMBL" id="KB822722">
    <property type="protein sequence ID" value="ETN38763.1"/>
    <property type="molecule type" value="Genomic_DNA"/>
</dbReference>
<keyword evidence="6" id="KW-1185">Reference proteome</keyword>
<dbReference type="OrthoDB" id="20582at2759"/>
<keyword evidence="3" id="KW-0539">Nucleus</keyword>
<dbReference type="STRING" id="1220924.W2RSP3"/>
<evidence type="ECO:0000256" key="2">
    <source>
        <dbReference type="ARBA" id="ARBA00008044"/>
    </source>
</evidence>
<evidence type="ECO:0000313" key="5">
    <source>
        <dbReference type="EMBL" id="ETN38763.1"/>
    </source>
</evidence>
<dbReference type="PANTHER" id="PTHR13375">
    <property type="entry name" value="FMS INTERACTING PROTEIN"/>
    <property type="match status" value="1"/>
</dbReference>
<comment type="subcellular location">
    <subcellularLocation>
        <location evidence="1">Nucleus</location>
    </subcellularLocation>
</comment>
<dbReference type="InParanoid" id="W2RSP3"/>
<sequence>MTVESMVSDSSLQPLLQTSHAALRQVQAILDWLEENATSENPSLELKLQLSSQQKLLHVYLTKLRTLHRRSALGVRATKQQTAEARQEVDRLLLQLQNLYYEQKHLIGEIAACEGYDHSYMRLPLLSPDEYVGLFPDQAGLSEEELMPKRIEHEKEERDKMEEERLRLVKIKDELLKENTLKKEEMRKMDEKLELMIDSLKPLEESLIKDI</sequence>
<dbReference type="InterPro" id="IPR019163">
    <property type="entry name" value="THO_Thoc5"/>
</dbReference>
<dbReference type="GO" id="GO:0003729">
    <property type="term" value="F:mRNA binding"/>
    <property type="evidence" value="ECO:0007669"/>
    <property type="project" value="TreeGrafter"/>
</dbReference>
<evidence type="ECO:0000313" key="6">
    <source>
        <dbReference type="Proteomes" id="UP000030752"/>
    </source>
</evidence>
<dbReference type="GO" id="GO:0006406">
    <property type="term" value="P:mRNA export from nucleus"/>
    <property type="evidence" value="ECO:0007669"/>
    <property type="project" value="TreeGrafter"/>
</dbReference>
<comment type="similarity">
    <text evidence="2">Belongs to the THOC5 family.</text>
</comment>
<dbReference type="Proteomes" id="UP000030752">
    <property type="component" value="Unassembled WGS sequence"/>
</dbReference>
<dbReference type="VEuPathDB" id="FungiDB:HMPREF1541_06801"/>
<evidence type="ECO:0000256" key="4">
    <source>
        <dbReference type="SAM" id="Coils"/>
    </source>
</evidence>
<name>W2RSP3_CYPE1</name>
<dbReference type="AlphaFoldDB" id="W2RSP3"/>
<evidence type="ECO:0008006" key="7">
    <source>
        <dbReference type="Google" id="ProtNLM"/>
    </source>
</evidence>
<dbReference type="PANTHER" id="PTHR13375:SF3">
    <property type="entry name" value="THO COMPLEX SUBUNIT 5 HOMOLOG"/>
    <property type="match status" value="1"/>
</dbReference>